<dbReference type="Pfam" id="PF13307">
    <property type="entry name" value="Helicase_C_2"/>
    <property type="match status" value="1"/>
</dbReference>
<dbReference type="AlphaFoldDB" id="A0A7R8ZI03"/>
<keyword evidence="3" id="KW-0378">Hydrolase</keyword>
<dbReference type="Gene3D" id="3.40.50.300">
    <property type="entry name" value="P-loop containing nucleotide triphosphate hydrolases"/>
    <property type="match status" value="3"/>
</dbReference>
<dbReference type="EMBL" id="OB660379">
    <property type="protein sequence ID" value="CAD7224484.1"/>
    <property type="molecule type" value="Genomic_DNA"/>
</dbReference>
<feature type="region of interest" description="Disordered" evidence="9">
    <location>
        <begin position="284"/>
        <end position="337"/>
    </location>
</feature>
<dbReference type="SUPFAM" id="SSF52540">
    <property type="entry name" value="P-loop containing nucleoside triphosphate hydrolases"/>
    <property type="match status" value="1"/>
</dbReference>
<proteinExistence type="predicted"/>
<dbReference type="InterPro" id="IPR010614">
    <property type="entry name" value="RAD3-like_helicase_DEAD"/>
</dbReference>
<dbReference type="InterPro" id="IPR006555">
    <property type="entry name" value="ATP-dep_Helicase_C"/>
</dbReference>
<evidence type="ECO:0000256" key="4">
    <source>
        <dbReference type="ARBA" id="ARBA00022806"/>
    </source>
</evidence>
<dbReference type="InterPro" id="IPR014013">
    <property type="entry name" value="Helic_SF1/SF2_ATP-bd_DinG/Rad3"/>
</dbReference>
<keyword evidence="8" id="KW-0413">Isomerase</keyword>
<gene>
    <name evidence="10" type="ORF">CTOB1V02_LOCUS2441</name>
</gene>
<accession>A0A7R8ZI03</accession>
<dbReference type="PROSITE" id="PS51193">
    <property type="entry name" value="HELICASE_ATP_BIND_2"/>
    <property type="match status" value="1"/>
</dbReference>
<keyword evidence="6" id="KW-0408">Iron</keyword>
<protein>
    <submittedName>
        <fullName evidence="10">Uncharacterized protein</fullName>
    </submittedName>
</protein>
<dbReference type="GO" id="GO:0005524">
    <property type="term" value="F:ATP binding"/>
    <property type="evidence" value="ECO:0007669"/>
    <property type="project" value="UniProtKB-KW"/>
</dbReference>
<dbReference type="GO" id="GO:0006289">
    <property type="term" value="P:nucleotide-excision repair"/>
    <property type="evidence" value="ECO:0007669"/>
    <property type="project" value="TreeGrafter"/>
</dbReference>
<evidence type="ECO:0000256" key="5">
    <source>
        <dbReference type="ARBA" id="ARBA00022840"/>
    </source>
</evidence>
<dbReference type="GO" id="GO:0016818">
    <property type="term" value="F:hydrolase activity, acting on acid anhydrides, in phosphorus-containing anhydrides"/>
    <property type="evidence" value="ECO:0007669"/>
    <property type="project" value="InterPro"/>
</dbReference>
<dbReference type="PANTHER" id="PTHR11472:SF47">
    <property type="entry name" value="FANCONI ANEMIA GROUP J PROTEIN"/>
    <property type="match status" value="1"/>
</dbReference>
<organism evidence="10">
    <name type="scientific">Cyprideis torosa</name>
    <dbReference type="NCBI Taxonomy" id="163714"/>
    <lineage>
        <taxon>Eukaryota</taxon>
        <taxon>Metazoa</taxon>
        <taxon>Ecdysozoa</taxon>
        <taxon>Arthropoda</taxon>
        <taxon>Crustacea</taxon>
        <taxon>Oligostraca</taxon>
        <taxon>Ostracoda</taxon>
        <taxon>Podocopa</taxon>
        <taxon>Podocopida</taxon>
        <taxon>Cytherocopina</taxon>
        <taxon>Cytheroidea</taxon>
        <taxon>Cytherideidae</taxon>
        <taxon>Cyprideis</taxon>
    </lineage>
</organism>
<keyword evidence="1" id="KW-0479">Metal-binding</keyword>
<dbReference type="GO" id="GO:1990918">
    <property type="term" value="P:double-strand break repair involved in meiotic recombination"/>
    <property type="evidence" value="ECO:0007669"/>
    <property type="project" value="TreeGrafter"/>
</dbReference>
<dbReference type="GO" id="GO:0046872">
    <property type="term" value="F:metal ion binding"/>
    <property type="evidence" value="ECO:0007669"/>
    <property type="project" value="UniProtKB-KW"/>
</dbReference>
<evidence type="ECO:0000256" key="2">
    <source>
        <dbReference type="ARBA" id="ARBA00022741"/>
    </source>
</evidence>
<dbReference type="GO" id="GO:0003678">
    <property type="term" value="F:DNA helicase activity"/>
    <property type="evidence" value="ECO:0007669"/>
    <property type="project" value="InterPro"/>
</dbReference>
<dbReference type="GO" id="GO:0005634">
    <property type="term" value="C:nucleus"/>
    <property type="evidence" value="ECO:0007669"/>
    <property type="project" value="TreeGrafter"/>
</dbReference>
<reference evidence="10" key="1">
    <citation type="submission" date="2020-11" db="EMBL/GenBank/DDBJ databases">
        <authorList>
            <person name="Tran Van P."/>
        </authorList>
    </citation>
    <scope>NUCLEOTIDE SEQUENCE</scope>
</reference>
<keyword evidence="7" id="KW-0411">Iron-sulfur</keyword>
<dbReference type="PANTHER" id="PTHR11472">
    <property type="entry name" value="DNA REPAIR DEAD HELICASE RAD3/XP-D SUBFAMILY MEMBER"/>
    <property type="match status" value="1"/>
</dbReference>
<dbReference type="SMART" id="SM00488">
    <property type="entry name" value="DEXDc2"/>
    <property type="match status" value="1"/>
</dbReference>
<dbReference type="InterPro" id="IPR027417">
    <property type="entry name" value="P-loop_NTPase"/>
</dbReference>
<evidence type="ECO:0000256" key="9">
    <source>
        <dbReference type="SAM" id="MobiDB-lite"/>
    </source>
</evidence>
<feature type="compositionally biased region" description="Polar residues" evidence="9">
    <location>
        <begin position="23"/>
        <end position="32"/>
    </location>
</feature>
<dbReference type="OrthoDB" id="19182at2759"/>
<feature type="region of interest" description="Disordered" evidence="9">
    <location>
        <begin position="1"/>
        <end position="53"/>
    </location>
</feature>
<evidence type="ECO:0000256" key="1">
    <source>
        <dbReference type="ARBA" id="ARBA00022723"/>
    </source>
</evidence>
<evidence type="ECO:0000313" key="10">
    <source>
        <dbReference type="EMBL" id="CAD7224484.1"/>
    </source>
</evidence>
<dbReference type="GO" id="GO:0003677">
    <property type="term" value="F:DNA binding"/>
    <property type="evidence" value="ECO:0007669"/>
    <property type="project" value="InterPro"/>
</dbReference>
<evidence type="ECO:0000256" key="8">
    <source>
        <dbReference type="ARBA" id="ARBA00023235"/>
    </source>
</evidence>
<dbReference type="InterPro" id="IPR006554">
    <property type="entry name" value="Helicase-like_DEXD_c2"/>
</dbReference>
<sequence>MKDQMCRNNFDWLDRSSPPSPPTSHADTSTFSEDADMSEISIPQSPPLPPRPKPKKGVCLGIVNCKVEFPFPPYSSQVSMMSRVTRVEEFNRAVEQMIVLGGGRDTVIYDGGDSTRDETQINLSRLPSMSQAGGFVPDSAKAPLNCGATAASTGEPCHDLKPTDQTIELNHSLANVTNSTLPLLKPGQTPRMQRVPRIYYGTRTHKQITQIVKELDRTEYRTVKMTILASREHSCIHPQLVGQPGKNEKCKDLLAQDSLSSGVFAVTVVLGVLVLDDMVLSLSPDSTVSAPEEGKVGKRSRPLPPVRSDSGGSAERTPLRRSAPRPSIPPPPLRRERTKAQVKLGVGTPGAESEVLECTVGVRKKRTHGMPTAIITSFLRRQDVERRQLRFVLRHHQSLHKTDQLLFLMGGGRGAQGNGVGCKFYTQKDRLRRAYLPFDGAWDLEDIVNLGDRRAACPYFGTRDLREDAEIVFCPYNYLIDPIIRKSMEIDLRGQVIILDEAHNLEDNARDAVSAIFLSNEIAMLRDDLDRMSKGNLEPVGHDLLARYFTALLQWMEGASVSRESFSGSFDKTANTVTGHCWLQEVETRAQITRQAHAEAKVTYGRCVEAARAADEALAEVQGSRGAPWQRRSKKRGGARTGGTGMVAADGGARLHPLALGLLEKWFLVLDLMVAGGRPVEEDYAVAVTERELNRNELNKIYNSWGGHPANPTGNRTRKLYLWCLNPGLAFFPIVKSARDVILTSGTLTPMDTFSSELGVEFNQQLSAKHVIGQDQVFVDCVSRGPSRNLLLTYQQQSKPEVLVELAELVFDVSLRTPKGILVFFPSYGMMNSTMSYWGETLRSESGLTYMEEIFSVKKVLSEPRDGSQLVDTMDEYRAIIRSSPVLTFEQQTQKRQVTGAILMAVFRGKISEGIDFADDDARAVITVRDRQ</sequence>
<name>A0A7R8ZI03_9CRUS</name>
<keyword evidence="4" id="KW-0347">Helicase</keyword>
<dbReference type="InterPro" id="IPR045028">
    <property type="entry name" value="DinG/Rad3-like"/>
</dbReference>
<feature type="region of interest" description="Disordered" evidence="9">
    <location>
        <begin position="622"/>
        <end position="645"/>
    </location>
</feature>
<evidence type="ECO:0000256" key="6">
    <source>
        <dbReference type="ARBA" id="ARBA00023004"/>
    </source>
</evidence>
<keyword evidence="2" id="KW-0547">Nucleotide-binding</keyword>
<dbReference type="Pfam" id="PF06733">
    <property type="entry name" value="DEAD_2"/>
    <property type="match status" value="2"/>
</dbReference>
<evidence type="ECO:0000256" key="3">
    <source>
        <dbReference type="ARBA" id="ARBA00022801"/>
    </source>
</evidence>
<keyword evidence="5" id="KW-0067">ATP-binding</keyword>
<dbReference type="GO" id="GO:0051536">
    <property type="term" value="F:iron-sulfur cluster binding"/>
    <property type="evidence" value="ECO:0007669"/>
    <property type="project" value="UniProtKB-KW"/>
</dbReference>
<evidence type="ECO:0000256" key="7">
    <source>
        <dbReference type="ARBA" id="ARBA00023014"/>
    </source>
</evidence>